<dbReference type="GeneTree" id="ENSGT01030000234540"/>
<gene>
    <name evidence="18" type="primary">Cd2</name>
</gene>
<evidence type="ECO:0000256" key="13">
    <source>
        <dbReference type="ARBA" id="ARBA00046549"/>
    </source>
</evidence>
<dbReference type="Gene3D" id="2.60.40.10">
    <property type="entry name" value="Immunoglobulins"/>
    <property type="match status" value="2"/>
</dbReference>
<keyword evidence="7" id="KW-0130">Cell adhesion</keyword>
<dbReference type="InterPro" id="IPR013106">
    <property type="entry name" value="Ig_V-set"/>
</dbReference>
<keyword evidence="9 15" id="KW-0472">Membrane</keyword>
<keyword evidence="5" id="KW-0732">Signal</keyword>
<comment type="subcellular location">
    <subcellularLocation>
        <location evidence="1">Cell membrane</location>
        <topology evidence="1">Single-pass type I membrane protein</topology>
    </subcellularLocation>
</comment>
<dbReference type="InterPro" id="IPR013783">
    <property type="entry name" value="Ig-like_fold"/>
</dbReference>
<keyword evidence="6" id="KW-0677">Repeat</keyword>
<keyword evidence="4 15" id="KW-0812">Transmembrane</keyword>
<organism evidence="18 19">
    <name type="scientific">Rattus norvegicus</name>
    <name type="common">Rat</name>
    <dbReference type="NCBI Taxonomy" id="10116"/>
    <lineage>
        <taxon>Eukaryota</taxon>
        <taxon>Metazoa</taxon>
        <taxon>Chordata</taxon>
        <taxon>Craniata</taxon>
        <taxon>Vertebrata</taxon>
        <taxon>Euteleostomi</taxon>
        <taxon>Mammalia</taxon>
        <taxon>Eutheria</taxon>
        <taxon>Euarchontoglires</taxon>
        <taxon>Glires</taxon>
        <taxon>Rodentia</taxon>
        <taxon>Myomorpha</taxon>
        <taxon>Muroidea</taxon>
        <taxon>Muridae</taxon>
        <taxon>Murinae</taxon>
        <taxon>Rattus</taxon>
    </lineage>
</organism>
<accession>A0ABK0LTV7</accession>
<dbReference type="Pfam" id="PF07686">
    <property type="entry name" value="V-set"/>
    <property type="match status" value="1"/>
</dbReference>
<keyword evidence="12" id="KW-0393">Immunoglobulin domain</keyword>
<feature type="domain" description="Immunoglobulin C2-set" evidence="16">
    <location>
        <begin position="115"/>
        <end position="185"/>
    </location>
</feature>
<evidence type="ECO:0000256" key="3">
    <source>
        <dbReference type="ARBA" id="ARBA00022475"/>
    </source>
</evidence>
<evidence type="ECO:0000256" key="11">
    <source>
        <dbReference type="ARBA" id="ARBA00023180"/>
    </source>
</evidence>
<feature type="region of interest" description="Disordered" evidence="14">
    <location>
        <begin position="224"/>
        <end position="331"/>
    </location>
</feature>
<evidence type="ECO:0000256" key="4">
    <source>
        <dbReference type="ARBA" id="ARBA00022692"/>
    </source>
</evidence>
<evidence type="ECO:0000259" key="16">
    <source>
        <dbReference type="Pfam" id="PF05790"/>
    </source>
</evidence>
<evidence type="ECO:0000256" key="10">
    <source>
        <dbReference type="ARBA" id="ARBA00023157"/>
    </source>
</evidence>
<evidence type="ECO:0000256" key="8">
    <source>
        <dbReference type="ARBA" id="ARBA00022989"/>
    </source>
</evidence>
<keyword evidence="11" id="KW-0325">Glycoprotein</keyword>
<keyword evidence="10" id="KW-1015">Disulfide bond</keyword>
<evidence type="ECO:0000256" key="15">
    <source>
        <dbReference type="SAM" id="Phobius"/>
    </source>
</evidence>
<feature type="compositionally biased region" description="Basic residues" evidence="14">
    <location>
        <begin position="283"/>
        <end position="294"/>
    </location>
</feature>
<evidence type="ECO:0000256" key="1">
    <source>
        <dbReference type="ARBA" id="ARBA00004251"/>
    </source>
</evidence>
<evidence type="ECO:0000256" key="14">
    <source>
        <dbReference type="SAM" id="MobiDB-lite"/>
    </source>
</evidence>
<reference evidence="18" key="3">
    <citation type="submission" date="2025-09" db="UniProtKB">
        <authorList>
            <consortium name="Ensembl"/>
        </authorList>
    </citation>
    <scope>IDENTIFICATION</scope>
    <source>
        <strain evidence="18">Brown Norway</strain>
    </source>
</reference>
<evidence type="ECO:0000256" key="12">
    <source>
        <dbReference type="ARBA" id="ARBA00023319"/>
    </source>
</evidence>
<feature type="compositionally biased region" description="Pro residues" evidence="14">
    <location>
        <begin position="307"/>
        <end position="319"/>
    </location>
</feature>
<comment type="subunit">
    <text evidence="13">Interacts with CD48. Interacts with CD58 (LFA-3). Interacts with CD2AP. Interacts with PSTPIP1. Interacts with FCGR3A; this interaction modulates NK cell activation and cytotoxicity.</text>
</comment>
<dbReference type="PANTHER" id="PTHR12080">
    <property type="entry name" value="SIGNALING LYMPHOCYTIC ACTIVATION MOLECULE"/>
    <property type="match status" value="1"/>
</dbReference>
<feature type="transmembrane region" description="Helical" evidence="15">
    <location>
        <begin position="190"/>
        <end position="215"/>
    </location>
</feature>
<dbReference type="RGD" id="2297">
    <property type="gene designation" value="Cd2"/>
</dbReference>
<evidence type="ECO:0000313" key="19">
    <source>
        <dbReference type="Proteomes" id="UP000002494"/>
    </source>
</evidence>
<sequence length="331" mass="36886">MTTMTGADCRDSGTVWGALGHGINLNIPNFQMTDDIDEVRWERGSTLVAEFKRKMKPFLKSGAFEILANGDLKIKNLTRDDSGTYNVTVYSTNGTRILNKALDLRILEMVSKPMIYWECSNATLTCEVLEGTDVELKLYQGKEHLRSLRQKTMSYQWTNLRAPFKCKAVNRVSQESEMEVVNCPEKGLPLYLIVGVSAGGLLLVFFGALFIFCICKRKKRNRRRKGEELEIKASRMSTVERGPKPHSTQASAPASQNPVASQAPPPPGHHLQTPGHRPLPPSHRNREHQPKKRPPPSGTQVHQQKGPPLPRPRVQPKPPCGSGDVSLPPPN</sequence>
<dbReference type="InterPro" id="IPR015632">
    <property type="entry name" value="CD2"/>
</dbReference>
<keyword evidence="3" id="KW-1003">Cell membrane</keyword>
<feature type="compositionally biased region" description="Polar residues" evidence="14">
    <location>
        <begin position="246"/>
        <end position="260"/>
    </location>
</feature>
<dbReference type="Proteomes" id="UP000002494">
    <property type="component" value="Chromosome 2"/>
</dbReference>
<evidence type="ECO:0000313" key="18">
    <source>
        <dbReference type="Ensembl" id="ENSRNOP00000108630.1"/>
    </source>
</evidence>
<dbReference type="Pfam" id="PF05790">
    <property type="entry name" value="C2-set"/>
    <property type="match status" value="1"/>
</dbReference>
<reference evidence="18" key="1">
    <citation type="submission" date="2024-01" db="EMBL/GenBank/DDBJ databases">
        <title>GRCr8: a new rat reference genome assembly contstructed from accurate long reads and long range scaffolding.</title>
        <authorList>
            <person name="Doris P.A."/>
            <person name="Kalbfleisch T."/>
            <person name="Li K."/>
            <person name="Howe K."/>
            <person name="Wood J."/>
        </authorList>
    </citation>
    <scope>NUCLEOTIDE SEQUENCE [LARGE SCALE GENOMIC DNA]</scope>
    <source>
        <strain evidence="18">Brown Norway</strain>
    </source>
</reference>
<dbReference type="PRINTS" id="PR01870">
    <property type="entry name" value="CD2ANTIGEN"/>
</dbReference>
<keyword evidence="19" id="KW-1185">Reference proteome</keyword>
<evidence type="ECO:0000256" key="6">
    <source>
        <dbReference type="ARBA" id="ARBA00022737"/>
    </source>
</evidence>
<dbReference type="CDD" id="cd05775">
    <property type="entry name" value="IgV_CD2_like_N"/>
    <property type="match status" value="1"/>
</dbReference>
<name>A0ABK0LTV7_RAT</name>
<evidence type="ECO:0000259" key="17">
    <source>
        <dbReference type="Pfam" id="PF07686"/>
    </source>
</evidence>
<dbReference type="InterPro" id="IPR008424">
    <property type="entry name" value="Ig_C2-set"/>
</dbReference>
<dbReference type="Ensembl" id="ENSRNOT00000153428.1">
    <property type="protein sequence ID" value="ENSRNOP00000108630.1"/>
    <property type="gene ID" value="ENSRNOG00000015821.9"/>
</dbReference>
<feature type="domain" description="Immunoglobulin V-set" evidence="17">
    <location>
        <begin position="12"/>
        <end position="106"/>
    </location>
</feature>
<evidence type="ECO:0000256" key="2">
    <source>
        <dbReference type="ARBA" id="ARBA00021368"/>
    </source>
</evidence>
<evidence type="ECO:0000256" key="5">
    <source>
        <dbReference type="ARBA" id="ARBA00022729"/>
    </source>
</evidence>
<protein>
    <recommendedName>
        <fullName evidence="2">T-cell surface antigen CD2</fullName>
    </recommendedName>
</protein>
<evidence type="ECO:0000256" key="9">
    <source>
        <dbReference type="ARBA" id="ARBA00023136"/>
    </source>
</evidence>
<keyword evidence="8 15" id="KW-1133">Transmembrane helix</keyword>
<dbReference type="SUPFAM" id="SSF48726">
    <property type="entry name" value="Immunoglobulin"/>
    <property type="match status" value="2"/>
</dbReference>
<evidence type="ECO:0000256" key="7">
    <source>
        <dbReference type="ARBA" id="ARBA00022889"/>
    </source>
</evidence>
<proteinExistence type="predicted"/>
<dbReference type="InterPro" id="IPR015631">
    <property type="entry name" value="CD2/SLAM_rcpt"/>
</dbReference>
<reference evidence="18" key="2">
    <citation type="submission" date="2025-08" db="UniProtKB">
        <authorList>
            <consortium name="Ensembl"/>
        </authorList>
    </citation>
    <scope>IDENTIFICATION</scope>
    <source>
        <strain evidence="18">Brown Norway</strain>
    </source>
</reference>
<dbReference type="PANTHER" id="PTHR12080:SF54">
    <property type="entry name" value="T-CELL SURFACE ANTIGEN CD2"/>
    <property type="match status" value="1"/>
</dbReference>
<dbReference type="InterPro" id="IPR036179">
    <property type="entry name" value="Ig-like_dom_sf"/>
</dbReference>